<dbReference type="SUPFAM" id="SSF46955">
    <property type="entry name" value="Putative DNA-binding domain"/>
    <property type="match status" value="1"/>
</dbReference>
<proteinExistence type="predicted"/>
<dbReference type="Gene3D" id="1.10.1660.10">
    <property type="match status" value="1"/>
</dbReference>
<name>A0A4R4WB70_9ACTN</name>
<dbReference type="AlphaFoldDB" id="A0A4R4WB70"/>
<keyword evidence="3" id="KW-1185">Reference proteome</keyword>
<protein>
    <recommendedName>
        <fullName evidence="1">Transcription regulator MerR DNA binding domain-containing protein</fullName>
    </recommendedName>
</protein>
<dbReference type="OrthoDB" id="9802944at2"/>
<sequence>MCVEWLHLCVNLRASGMPLPAIRQYAHLIRQGAGNEEDLLALLRRHRGEVTTQIEQPTENLDPINHRIAHYADQLARATTGPIRCAPAATDA</sequence>
<comment type="caution">
    <text evidence="2">The sequence shown here is derived from an EMBL/GenBank/DDBJ whole genome shotgun (WGS) entry which is preliminary data.</text>
</comment>
<reference evidence="2 3" key="1">
    <citation type="submission" date="2019-03" db="EMBL/GenBank/DDBJ databases">
        <title>Draft genome sequences of novel Actinobacteria.</title>
        <authorList>
            <person name="Sahin N."/>
            <person name="Ay H."/>
            <person name="Saygin H."/>
        </authorList>
    </citation>
    <scope>NUCLEOTIDE SEQUENCE [LARGE SCALE GENOMIC DNA]</scope>
    <source>
        <strain evidence="2 3">KC712</strain>
    </source>
</reference>
<dbReference type="Proteomes" id="UP000294543">
    <property type="component" value="Unassembled WGS sequence"/>
</dbReference>
<dbReference type="EMBL" id="SMKP01000149">
    <property type="protein sequence ID" value="TDD14357.1"/>
    <property type="molecule type" value="Genomic_DNA"/>
</dbReference>
<dbReference type="Pfam" id="PF09278">
    <property type="entry name" value="MerR-DNA-bind"/>
    <property type="match status" value="1"/>
</dbReference>
<dbReference type="InterPro" id="IPR015358">
    <property type="entry name" value="Tscrpt_reg_MerR_DNA-bd"/>
</dbReference>
<feature type="domain" description="Transcription regulator MerR DNA binding" evidence="1">
    <location>
        <begin position="3"/>
        <end position="59"/>
    </location>
</feature>
<dbReference type="InterPro" id="IPR009061">
    <property type="entry name" value="DNA-bd_dom_put_sf"/>
</dbReference>
<evidence type="ECO:0000259" key="1">
    <source>
        <dbReference type="Pfam" id="PF09278"/>
    </source>
</evidence>
<evidence type="ECO:0000313" key="2">
    <source>
        <dbReference type="EMBL" id="TDD14357.1"/>
    </source>
</evidence>
<evidence type="ECO:0000313" key="3">
    <source>
        <dbReference type="Proteomes" id="UP000294543"/>
    </source>
</evidence>
<gene>
    <name evidence="2" type="ORF">E1294_37735</name>
</gene>
<organism evidence="2 3">
    <name type="scientific">Nonomuraea diastatica</name>
    <dbReference type="NCBI Taxonomy" id="1848329"/>
    <lineage>
        <taxon>Bacteria</taxon>
        <taxon>Bacillati</taxon>
        <taxon>Actinomycetota</taxon>
        <taxon>Actinomycetes</taxon>
        <taxon>Streptosporangiales</taxon>
        <taxon>Streptosporangiaceae</taxon>
        <taxon>Nonomuraea</taxon>
    </lineage>
</organism>
<accession>A0A4R4WB70</accession>